<organism evidence="1 2">
    <name type="scientific">Sphagnum troendelagicum</name>
    <dbReference type="NCBI Taxonomy" id="128251"/>
    <lineage>
        <taxon>Eukaryota</taxon>
        <taxon>Viridiplantae</taxon>
        <taxon>Streptophyta</taxon>
        <taxon>Embryophyta</taxon>
        <taxon>Bryophyta</taxon>
        <taxon>Sphagnophytina</taxon>
        <taxon>Sphagnopsida</taxon>
        <taxon>Sphagnales</taxon>
        <taxon>Sphagnaceae</taxon>
        <taxon>Sphagnum</taxon>
    </lineage>
</organism>
<dbReference type="InterPro" id="IPR003386">
    <property type="entry name" value="LACT/PDAT_acylTrfase"/>
</dbReference>
<reference evidence="1" key="1">
    <citation type="submission" date="2024-02" db="EMBL/GenBank/DDBJ databases">
        <authorList>
            <consortium name="ELIXIR-Norway"/>
            <consortium name="Elixir Norway"/>
        </authorList>
    </citation>
    <scope>NUCLEOTIDE SEQUENCE</scope>
</reference>
<dbReference type="Proteomes" id="UP001497512">
    <property type="component" value="Chromosome 14"/>
</dbReference>
<dbReference type="Pfam" id="PF02450">
    <property type="entry name" value="LCAT"/>
    <property type="match status" value="1"/>
</dbReference>
<name>A0ABP0TS21_9BRYO</name>
<sequence length="578" mass="65626">MKYRRSARDVVRKLENWWPWHFWGDDDDDEEKVDMDLNPVLLVPGMGGSILHAVDQNGRFKERIWVRLFEADHEFRTKLYSFYNPTTGKTNSLDEKTKIVVPDDRHGLYSCDILDPNVFLRLDSVYYFHDLIEQMKGWGYKEGFTLFGFGYDFRQSNRLSDHMEGLQKKLETIFEASGGKKVDIVSHSMGGLLVKSFLALHHEIFEKYVHSWIAVTAPFEGAPGFIMDSLLTGIEFVKGWQRELFVAKWSMHQLLIECPSIYELMAQPHFNWSVPPELRIWRKHSEENGNEKVLMEAFGPDKHIDVMSAALQDNTLTFNGLEIPLPLNMDIVKWATETKRILQTAKLPEGVKFYNLFGTSIDTPFHACYGSKKTPLAKIAQILNTEADFCCVDGDGTVPCESAMADGLDAEERLGIPGDHRGILMDERFFRIMKHWLKAGDPDPYYNPNTDFVILPPKEFEIEEQQEETVSLAGSFLDMDDCTGASQQGEYVATISTGSGSSGDIRAEAHAHVKMHHKSDNKAESHFDVSTIGVAEGPDKKETKAALDMAMAAAAEEAKAANTDRRRIVSDKVCYWKK</sequence>
<dbReference type="PANTHER" id="PTHR11440">
    <property type="entry name" value="LECITHIN-CHOLESTEROL ACYLTRANSFERASE-RELATED"/>
    <property type="match status" value="1"/>
</dbReference>
<dbReference type="SUPFAM" id="SSF53474">
    <property type="entry name" value="alpha/beta-Hydrolases"/>
    <property type="match status" value="1"/>
</dbReference>
<keyword evidence="2" id="KW-1185">Reference proteome</keyword>
<accession>A0ABP0TS21</accession>
<proteinExistence type="predicted"/>
<gene>
    <name evidence="1" type="ORF">CSSPTR1EN2_LOCUS6982</name>
</gene>
<dbReference type="InterPro" id="IPR029058">
    <property type="entry name" value="AB_hydrolase_fold"/>
</dbReference>
<evidence type="ECO:0000313" key="2">
    <source>
        <dbReference type="Proteomes" id="UP001497512"/>
    </source>
</evidence>
<dbReference type="Gene3D" id="3.40.50.1820">
    <property type="entry name" value="alpha/beta hydrolase"/>
    <property type="match status" value="1"/>
</dbReference>
<dbReference type="EMBL" id="OZ019906">
    <property type="protein sequence ID" value="CAK9203630.1"/>
    <property type="molecule type" value="Genomic_DNA"/>
</dbReference>
<protein>
    <submittedName>
        <fullName evidence="1">Uncharacterized protein</fullName>
    </submittedName>
</protein>
<evidence type="ECO:0000313" key="1">
    <source>
        <dbReference type="EMBL" id="CAK9203630.1"/>
    </source>
</evidence>